<protein>
    <submittedName>
        <fullName evidence="1">Uncharacterized protein</fullName>
    </submittedName>
</protein>
<accession>A0ABU8N1D2</accession>
<dbReference type="EMBL" id="JBBEGL010000002">
    <property type="protein sequence ID" value="MEJ2886176.1"/>
    <property type="molecule type" value="Genomic_DNA"/>
</dbReference>
<dbReference type="Proteomes" id="UP001370100">
    <property type="component" value="Unassembled WGS sequence"/>
</dbReference>
<keyword evidence="2" id="KW-1185">Reference proteome</keyword>
<evidence type="ECO:0000313" key="2">
    <source>
        <dbReference type="Proteomes" id="UP001370100"/>
    </source>
</evidence>
<proteinExistence type="predicted"/>
<dbReference type="RefSeq" id="WP_337712664.1">
    <property type="nucleotide sequence ID" value="NZ_JBBEGL010000002.1"/>
</dbReference>
<reference evidence="1 2" key="1">
    <citation type="submission" date="2024-03" db="EMBL/GenBank/DDBJ databases">
        <title>Actinomycetospora sp. OC33-EN06, a novel actinomycete isolated from wild orchid (Aerides multiflora).</title>
        <authorList>
            <person name="Suriyachadkun C."/>
        </authorList>
    </citation>
    <scope>NUCLEOTIDE SEQUENCE [LARGE SCALE GENOMIC DNA]</scope>
    <source>
        <strain evidence="1 2">OC33-EN06</strain>
    </source>
</reference>
<organism evidence="1 2">
    <name type="scientific">Actinomycetospora aeridis</name>
    <dbReference type="NCBI Taxonomy" id="3129231"/>
    <lineage>
        <taxon>Bacteria</taxon>
        <taxon>Bacillati</taxon>
        <taxon>Actinomycetota</taxon>
        <taxon>Actinomycetes</taxon>
        <taxon>Pseudonocardiales</taxon>
        <taxon>Pseudonocardiaceae</taxon>
        <taxon>Actinomycetospora</taxon>
    </lineage>
</organism>
<comment type="caution">
    <text evidence="1">The sequence shown here is derived from an EMBL/GenBank/DDBJ whole genome shotgun (WGS) entry which is preliminary data.</text>
</comment>
<sequence length="82" mass="9596">MSAPSVERDESRWSSRYYRHDCPAFPDVKVTMKLDGPDDRRDPDGTTECFISEHGLHGWLRISPAEWERLTADDEPDDEDDW</sequence>
<gene>
    <name evidence="1" type="ORF">WCD41_06905</name>
</gene>
<evidence type="ECO:0000313" key="1">
    <source>
        <dbReference type="EMBL" id="MEJ2886176.1"/>
    </source>
</evidence>
<name>A0ABU8N1D2_9PSEU</name>